<keyword evidence="2" id="KW-1185">Reference proteome</keyword>
<dbReference type="Proteomes" id="UP001642483">
    <property type="component" value="Unassembled WGS sequence"/>
</dbReference>
<dbReference type="EMBL" id="CAWYQH010000002">
    <property type="protein sequence ID" value="CAK8673273.1"/>
    <property type="molecule type" value="Genomic_DNA"/>
</dbReference>
<name>A0ABP0F3M4_CLALP</name>
<proteinExistence type="predicted"/>
<reference evidence="1 2" key="1">
    <citation type="submission" date="2024-02" db="EMBL/GenBank/DDBJ databases">
        <authorList>
            <person name="Daric V."/>
            <person name="Darras S."/>
        </authorList>
    </citation>
    <scope>NUCLEOTIDE SEQUENCE [LARGE SCALE GENOMIC DNA]</scope>
</reference>
<evidence type="ECO:0000313" key="1">
    <source>
        <dbReference type="EMBL" id="CAK8673273.1"/>
    </source>
</evidence>
<protein>
    <submittedName>
        <fullName evidence="1">Uncharacterized protein</fullName>
    </submittedName>
</protein>
<evidence type="ECO:0000313" key="2">
    <source>
        <dbReference type="Proteomes" id="UP001642483"/>
    </source>
</evidence>
<sequence>MTSERGVRYLPQSKRNSLQMTLVYPIPFRVTPAVKVNVLGIGSRFQAEGIVSTSLAFQFTVTRTDTPDGWTESPMMIWKAIGPEVPDPKGFQKIGNSDKNTLDVTVSFSEPRDEVPNIFAWVLGTFANQITYAVQIGSINSGGFQCTVRRTDDTNGWDQNPTLFWTIIDNDSNHQISTLENLEICSEKCVCGTLFSNTVLQQSVCSLQE</sequence>
<comment type="caution">
    <text evidence="1">The sequence shown here is derived from an EMBL/GenBank/DDBJ whole genome shotgun (WGS) entry which is preliminary data.</text>
</comment>
<organism evidence="1 2">
    <name type="scientific">Clavelina lepadiformis</name>
    <name type="common">Light-bulb sea squirt</name>
    <name type="synonym">Ascidia lepadiformis</name>
    <dbReference type="NCBI Taxonomy" id="159417"/>
    <lineage>
        <taxon>Eukaryota</taxon>
        <taxon>Metazoa</taxon>
        <taxon>Chordata</taxon>
        <taxon>Tunicata</taxon>
        <taxon>Ascidiacea</taxon>
        <taxon>Aplousobranchia</taxon>
        <taxon>Clavelinidae</taxon>
        <taxon>Clavelina</taxon>
    </lineage>
</organism>
<accession>A0ABP0F3M4</accession>
<gene>
    <name evidence="1" type="ORF">CVLEPA_LOCUS3082</name>
</gene>